<dbReference type="KEGG" id="gtl:EP073_09400"/>
<dbReference type="Gene3D" id="3.40.250.10">
    <property type="entry name" value="Rhodanese-like domain"/>
    <property type="match status" value="3"/>
</dbReference>
<dbReference type="OrthoDB" id="9776795at2"/>
<protein>
    <submittedName>
        <fullName evidence="3">Rhodanese-like domain-containing protein</fullName>
    </submittedName>
</protein>
<evidence type="ECO:0000259" key="2">
    <source>
        <dbReference type="PROSITE" id="PS50206"/>
    </source>
</evidence>
<feature type="signal peptide" evidence="1">
    <location>
        <begin position="1"/>
        <end position="19"/>
    </location>
</feature>
<feature type="domain" description="Rhodanese" evidence="2">
    <location>
        <begin position="68"/>
        <end position="163"/>
    </location>
</feature>
<proteinExistence type="predicted"/>
<evidence type="ECO:0000256" key="1">
    <source>
        <dbReference type="SAM" id="SignalP"/>
    </source>
</evidence>
<dbReference type="InterPro" id="IPR036873">
    <property type="entry name" value="Rhodanese-like_dom_sf"/>
</dbReference>
<dbReference type="InterPro" id="IPR001763">
    <property type="entry name" value="Rhodanese-like_dom"/>
</dbReference>
<keyword evidence="4" id="KW-1185">Reference proteome</keyword>
<dbReference type="AlphaFoldDB" id="A0A3R6AYP3"/>
<dbReference type="Pfam" id="PF00581">
    <property type="entry name" value="Rhodanese"/>
    <property type="match status" value="3"/>
</dbReference>
<feature type="chain" id="PRO_5018753419" evidence="1">
    <location>
        <begin position="20"/>
        <end position="396"/>
    </location>
</feature>
<name>A0A3R6AYP3_9BACT</name>
<dbReference type="Proteomes" id="UP000287502">
    <property type="component" value="Chromosome"/>
</dbReference>
<keyword evidence="1" id="KW-0732">Signal</keyword>
<feature type="domain" description="Rhodanese" evidence="2">
    <location>
        <begin position="301"/>
        <end position="369"/>
    </location>
</feature>
<dbReference type="PROSITE" id="PS51257">
    <property type="entry name" value="PROKAR_LIPOPROTEIN"/>
    <property type="match status" value="1"/>
</dbReference>
<evidence type="ECO:0000313" key="3">
    <source>
        <dbReference type="EMBL" id="QAR33607.1"/>
    </source>
</evidence>
<reference evidence="3 4" key="1">
    <citation type="submission" date="2019-01" db="EMBL/GenBank/DDBJ databases">
        <title>Geovibrio thiophilus DSM 11263, complete genome.</title>
        <authorList>
            <person name="Spring S."/>
            <person name="Bunk B."/>
            <person name="Sproer C."/>
        </authorList>
    </citation>
    <scope>NUCLEOTIDE SEQUENCE [LARGE SCALE GENOMIC DNA]</scope>
    <source>
        <strain evidence="3 4">DSM 11263</strain>
    </source>
</reference>
<accession>A0A3R6AYP3</accession>
<dbReference type="PANTHER" id="PTHR43031">
    <property type="entry name" value="FAD-DEPENDENT OXIDOREDUCTASE"/>
    <property type="match status" value="1"/>
</dbReference>
<dbReference type="PANTHER" id="PTHR43031:SF1">
    <property type="entry name" value="PYRIDINE NUCLEOTIDE-DISULPHIDE OXIDOREDUCTASE"/>
    <property type="match status" value="1"/>
</dbReference>
<sequence>MRMVSRILMAAVFSMALFAAGCGTAKKEVAAPAEAAKAKSVAEQIIEAGFEMVKFDEVKKVVGDGMFNASRGVLVDARPERTFDQGHIPGSVNVPDNKFEQFFPVLAEKKVTKDTYIITYCGGVDCIKSLYDAKMLKDKGYTNIKIYLDGMPDWTKQGQAIEIGFETAKKLQADGKTLFVDARPERVFAKSTIPGSVNVPDNKFEEFKNLLPAEKSETFVVYCGGYECVKSHIVAEEAMKLGYKKPLIYAGGLPEWEKMGGTMSAAAPKAAAAAAPAGAIKQGAEPGSVDKDYFKTLVPSRPANIIIVDVRTPAEFQNGHIEGAINIDVNKIYKEGCEAVTALLPKEGDVIFHCASGGRAGEMYFGLVEDCNFAQKERLHFLDAHVKFSNAQCIVE</sequence>
<evidence type="ECO:0000313" key="4">
    <source>
        <dbReference type="Proteomes" id="UP000287502"/>
    </source>
</evidence>
<dbReference type="CDD" id="cd00158">
    <property type="entry name" value="RHOD"/>
    <property type="match status" value="3"/>
</dbReference>
<feature type="domain" description="Rhodanese" evidence="2">
    <location>
        <begin position="173"/>
        <end position="265"/>
    </location>
</feature>
<dbReference type="SMART" id="SM00450">
    <property type="entry name" value="RHOD"/>
    <property type="match status" value="3"/>
</dbReference>
<organism evidence="3 4">
    <name type="scientific">Geovibrio thiophilus</name>
    <dbReference type="NCBI Taxonomy" id="139438"/>
    <lineage>
        <taxon>Bacteria</taxon>
        <taxon>Pseudomonadati</taxon>
        <taxon>Deferribacterota</taxon>
        <taxon>Deferribacteres</taxon>
        <taxon>Deferribacterales</taxon>
        <taxon>Geovibrionaceae</taxon>
        <taxon>Geovibrio</taxon>
    </lineage>
</organism>
<dbReference type="PROSITE" id="PS50206">
    <property type="entry name" value="RHODANESE_3"/>
    <property type="match status" value="3"/>
</dbReference>
<dbReference type="InterPro" id="IPR050229">
    <property type="entry name" value="GlpE_sulfurtransferase"/>
</dbReference>
<dbReference type="EMBL" id="CP035108">
    <property type="protein sequence ID" value="QAR33607.1"/>
    <property type="molecule type" value="Genomic_DNA"/>
</dbReference>
<gene>
    <name evidence="3" type="ORF">EP073_09400</name>
</gene>
<dbReference type="SUPFAM" id="SSF52821">
    <property type="entry name" value="Rhodanese/Cell cycle control phosphatase"/>
    <property type="match status" value="3"/>
</dbReference>